<proteinExistence type="inferred from homology"/>
<keyword evidence="7" id="KW-0560">Oxidoreductase</keyword>
<keyword evidence="6 15" id="KW-0136">Cellulose degradation</keyword>
<dbReference type="RefSeq" id="XP_001273555.1">
    <property type="nucleotide sequence ID" value="XM_001273554.1"/>
</dbReference>
<keyword evidence="4" id="KW-0479">Metal-binding</keyword>
<evidence type="ECO:0000256" key="16">
    <source>
        <dbReference type="SAM" id="MobiDB-lite"/>
    </source>
</evidence>
<dbReference type="PANTHER" id="PTHR33353">
    <property type="entry name" value="PUTATIVE (AFU_ORTHOLOGUE AFUA_1G12560)-RELATED"/>
    <property type="match status" value="1"/>
</dbReference>
<dbReference type="Pfam" id="PF03443">
    <property type="entry name" value="AA9"/>
    <property type="match status" value="1"/>
</dbReference>
<keyword evidence="8" id="KW-0186">Copper</keyword>
<evidence type="ECO:0000256" key="2">
    <source>
        <dbReference type="ARBA" id="ARBA00004613"/>
    </source>
</evidence>
<evidence type="ECO:0000256" key="17">
    <source>
        <dbReference type="SAM" id="SignalP"/>
    </source>
</evidence>
<evidence type="ECO:0000256" key="12">
    <source>
        <dbReference type="ARBA" id="ARBA00023326"/>
    </source>
</evidence>
<dbReference type="PROSITE" id="PS51164">
    <property type="entry name" value="CBM1_2"/>
    <property type="match status" value="1"/>
</dbReference>
<feature type="chain" id="PRO_5002633312" description="AA9 family lytic polysaccharide monooxygenase" evidence="17">
    <location>
        <begin position="22"/>
        <end position="355"/>
    </location>
</feature>
<dbReference type="VEuPathDB" id="FungiDB:ACLA_060890"/>
<comment type="function">
    <text evidence="15">Lytic polysaccharide monooxygenase (LMPO) that depolymerizes crystalline and amorphous polysaccharides via the oxidation of scissile alpha- or beta-(1-4)-glycosidic bonds, yielding C1 and/or C4 oxidation products. Catalysis by LPMOs requires the reduction of the active-site copper from Cu(II) to Cu(I) by a reducing agent and H(2)O(2) or O(2) as a cosubstrate.</text>
</comment>
<keyword evidence="11 15" id="KW-0119">Carbohydrate metabolism</keyword>
<accession>A1CC72</accession>
<comment type="catalytic activity">
    <reaction evidence="14 15">
        <text>[(1-&gt;4)-beta-D-glucosyl]n+m + reduced acceptor + O2 = 4-dehydro-beta-D-glucosyl-[(1-&gt;4)-beta-D-glucosyl]n-1 + [(1-&gt;4)-beta-D-glucosyl]m + acceptor + H2O.</text>
        <dbReference type="EC" id="1.14.99.56"/>
    </reaction>
</comment>
<dbReference type="Gene3D" id="2.70.50.70">
    <property type="match status" value="1"/>
</dbReference>
<evidence type="ECO:0000256" key="5">
    <source>
        <dbReference type="ARBA" id="ARBA00022729"/>
    </source>
</evidence>
<dbReference type="EC" id="1.14.99.56" evidence="15"/>
<dbReference type="InterPro" id="IPR035971">
    <property type="entry name" value="CBD_sf"/>
</dbReference>
<evidence type="ECO:0000256" key="8">
    <source>
        <dbReference type="ARBA" id="ARBA00023008"/>
    </source>
</evidence>
<keyword evidence="12 15" id="KW-0624">Polysaccharide degradation</keyword>
<evidence type="ECO:0000313" key="20">
    <source>
        <dbReference type="Proteomes" id="UP000006701"/>
    </source>
</evidence>
<dbReference type="OMA" id="NDWPSSH"/>
<feature type="domain" description="CBM1" evidence="18">
    <location>
        <begin position="315"/>
        <end position="351"/>
    </location>
</feature>
<dbReference type="GO" id="GO:0008810">
    <property type="term" value="F:cellulase activity"/>
    <property type="evidence" value="ECO:0007669"/>
    <property type="project" value="UniProtKB-UniRule"/>
</dbReference>
<name>A1CC72_ASPCL</name>
<reference evidence="19 20" key="1">
    <citation type="journal article" date="2008" name="PLoS Genet.">
        <title>Genomic islands in the pathogenic filamentous fungus Aspergillus fumigatus.</title>
        <authorList>
            <person name="Fedorova N.D."/>
            <person name="Khaldi N."/>
            <person name="Joardar V.S."/>
            <person name="Maiti R."/>
            <person name="Amedeo P."/>
            <person name="Anderson M.J."/>
            <person name="Crabtree J."/>
            <person name="Silva J.C."/>
            <person name="Badger J.H."/>
            <person name="Albarraq A."/>
            <person name="Angiuoli S."/>
            <person name="Bussey H."/>
            <person name="Bowyer P."/>
            <person name="Cotty P.J."/>
            <person name="Dyer P.S."/>
            <person name="Egan A."/>
            <person name="Galens K."/>
            <person name="Fraser-Liggett C.M."/>
            <person name="Haas B.J."/>
            <person name="Inman J.M."/>
            <person name="Kent R."/>
            <person name="Lemieux S."/>
            <person name="Malavazi I."/>
            <person name="Orvis J."/>
            <person name="Roemer T."/>
            <person name="Ronning C.M."/>
            <person name="Sundaram J.P."/>
            <person name="Sutton G."/>
            <person name="Turner G."/>
            <person name="Venter J.C."/>
            <person name="White O.R."/>
            <person name="Whitty B.R."/>
            <person name="Youngman P."/>
            <person name="Wolfe K.H."/>
            <person name="Goldman G.H."/>
            <person name="Wortman J.R."/>
            <person name="Jiang B."/>
            <person name="Denning D.W."/>
            <person name="Nierman W.C."/>
        </authorList>
    </citation>
    <scope>NUCLEOTIDE SEQUENCE [LARGE SCALE GENOMIC DNA]</scope>
    <source>
        <strain evidence="20">ATCC 1007 / CBS 513.65 / DSM 816 / NCTC 3887 / NRRL 1</strain>
    </source>
</reference>
<feature type="signal peptide" evidence="17">
    <location>
        <begin position="1"/>
        <end position="21"/>
    </location>
</feature>
<keyword evidence="20" id="KW-1185">Reference proteome</keyword>
<dbReference type="GO" id="GO:0030248">
    <property type="term" value="F:cellulose binding"/>
    <property type="evidence" value="ECO:0007669"/>
    <property type="project" value="UniProtKB-UniRule"/>
</dbReference>
<keyword evidence="5 17" id="KW-0732">Signal</keyword>
<dbReference type="CDD" id="cd21175">
    <property type="entry name" value="LPMO_AA9"/>
    <property type="match status" value="1"/>
</dbReference>
<dbReference type="Pfam" id="PF00734">
    <property type="entry name" value="CBM_1"/>
    <property type="match status" value="1"/>
</dbReference>
<dbReference type="OrthoDB" id="4849160at2759"/>
<evidence type="ECO:0000256" key="7">
    <source>
        <dbReference type="ARBA" id="ARBA00023002"/>
    </source>
</evidence>
<dbReference type="eggNOG" id="ENOG502RY3D">
    <property type="taxonomic scope" value="Eukaryota"/>
</dbReference>
<dbReference type="InterPro" id="IPR000254">
    <property type="entry name" value="CBD"/>
</dbReference>
<keyword evidence="10 15" id="KW-1015">Disulfide bond</keyword>
<evidence type="ECO:0000256" key="13">
    <source>
        <dbReference type="ARBA" id="ARBA00044502"/>
    </source>
</evidence>
<evidence type="ECO:0000256" key="10">
    <source>
        <dbReference type="ARBA" id="ARBA00023157"/>
    </source>
</evidence>
<feature type="region of interest" description="Disordered" evidence="16">
    <location>
        <begin position="263"/>
        <end position="316"/>
    </location>
</feature>
<dbReference type="KEGG" id="act:ACLA_060890"/>
<organism evidence="19 20">
    <name type="scientific">Aspergillus clavatus (strain ATCC 1007 / CBS 513.65 / DSM 816 / NCTC 3887 / NRRL 1 / QM 1276 / 107)</name>
    <dbReference type="NCBI Taxonomy" id="344612"/>
    <lineage>
        <taxon>Eukaryota</taxon>
        <taxon>Fungi</taxon>
        <taxon>Dikarya</taxon>
        <taxon>Ascomycota</taxon>
        <taxon>Pezizomycotina</taxon>
        <taxon>Eurotiomycetes</taxon>
        <taxon>Eurotiomycetidae</taxon>
        <taxon>Eurotiales</taxon>
        <taxon>Aspergillaceae</taxon>
        <taxon>Aspergillus</taxon>
        <taxon>Aspergillus subgen. Fumigati</taxon>
    </lineage>
</organism>
<keyword evidence="3 15" id="KW-0964">Secreted</keyword>
<protein>
    <recommendedName>
        <fullName evidence="15">AA9 family lytic polysaccharide monooxygenase</fullName>
        <ecNumber evidence="15">1.14.99.56</ecNumber>
    </recommendedName>
    <alternativeName>
        <fullName evidence="15">Endo-beta-1,4-glucanase</fullName>
    </alternativeName>
    <alternativeName>
        <fullName evidence="15">Glycosyl hydrolase 61 family protein</fullName>
    </alternativeName>
</protein>
<dbReference type="GO" id="GO:0004497">
    <property type="term" value="F:monooxygenase activity"/>
    <property type="evidence" value="ECO:0007669"/>
    <property type="project" value="UniProtKB-KW"/>
</dbReference>
<evidence type="ECO:0000256" key="15">
    <source>
        <dbReference type="RuleBase" id="RU368122"/>
    </source>
</evidence>
<evidence type="ECO:0000256" key="4">
    <source>
        <dbReference type="ARBA" id="ARBA00022723"/>
    </source>
</evidence>
<dbReference type="SMART" id="SM00236">
    <property type="entry name" value="fCBD"/>
    <property type="match status" value="1"/>
</dbReference>
<evidence type="ECO:0000256" key="3">
    <source>
        <dbReference type="ARBA" id="ARBA00022525"/>
    </source>
</evidence>
<evidence type="ECO:0000256" key="9">
    <source>
        <dbReference type="ARBA" id="ARBA00023033"/>
    </source>
</evidence>
<sequence length="355" mass="36968">MRQAQTFKLLAALLSASQVAGHGHVTNIVINGVSYRGWNIDSDPYNSNPPIVVAWQTPNTSNGFVAPNDVGTDDIICHLDAKNARGHAVIAAGDKISFQWTSWPESHWGPVITYLANCGESCETVDKTTLEFFKIDAVGLVDGSNPPGFWGDDQLIENNNSWMVEIPKSIAPGYYVIRHELIALHAAGSPNGAQLYPQCFNLQITGSGTAKPSGVKGTKLYTPTDPGILVNIYSSLDYIIPGPTLIPDAVSLVQSTSAITASGTPITGSGSVPPATDGPSTTKATPTSSTTLSTTTKATITQAPTSSTTSAGSTATQTAYGQCGGSGWTGPTACGSGATCTSYSEWYSQCIPKSG</sequence>
<evidence type="ECO:0000256" key="14">
    <source>
        <dbReference type="ARBA" id="ARBA00045077"/>
    </source>
</evidence>
<dbReference type="InterPro" id="IPR005103">
    <property type="entry name" value="AA9_LPMO"/>
</dbReference>
<comment type="domain">
    <text evidence="15">Has a modular structure: an endo-beta-1,4-glucanase catalytic module at the N-terminus, a linker rich in serines and threonines, and a C-terminal carbohydrate-binding module (CBM).</text>
</comment>
<feature type="compositionally biased region" description="Low complexity" evidence="16">
    <location>
        <begin position="279"/>
        <end position="316"/>
    </location>
</feature>
<comment type="cofactor">
    <cofactor evidence="1">
        <name>Cu(2+)</name>
        <dbReference type="ChEBI" id="CHEBI:29036"/>
    </cofactor>
</comment>
<evidence type="ECO:0000256" key="11">
    <source>
        <dbReference type="ARBA" id="ARBA00023277"/>
    </source>
</evidence>
<dbReference type="InterPro" id="IPR049892">
    <property type="entry name" value="AA9"/>
</dbReference>
<evidence type="ECO:0000256" key="1">
    <source>
        <dbReference type="ARBA" id="ARBA00001973"/>
    </source>
</evidence>
<comment type="similarity">
    <text evidence="13">Belongs to the polysaccharide monooxygenase AA9 family.</text>
</comment>
<dbReference type="HOGENOM" id="CLU_031730_1_0_1"/>
<evidence type="ECO:0000259" key="18">
    <source>
        <dbReference type="PROSITE" id="PS51164"/>
    </source>
</evidence>
<dbReference type="GO" id="GO:0005576">
    <property type="term" value="C:extracellular region"/>
    <property type="evidence" value="ECO:0007669"/>
    <property type="project" value="UniProtKB-SubCell"/>
</dbReference>
<evidence type="ECO:0000256" key="6">
    <source>
        <dbReference type="ARBA" id="ARBA00023001"/>
    </source>
</evidence>
<keyword evidence="9" id="KW-0503">Monooxygenase</keyword>
<comment type="subcellular location">
    <subcellularLocation>
        <location evidence="2 15">Secreted</location>
    </subcellularLocation>
</comment>
<dbReference type="PROSITE" id="PS00562">
    <property type="entry name" value="CBM1_1"/>
    <property type="match status" value="1"/>
</dbReference>
<dbReference type="GO" id="GO:0046872">
    <property type="term" value="F:metal ion binding"/>
    <property type="evidence" value="ECO:0007669"/>
    <property type="project" value="UniProtKB-KW"/>
</dbReference>
<dbReference type="GO" id="GO:0030245">
    <property type="term" value="P:cellulose catabolic process"/>
    <property type="evidence" value="ECO:0007669"/>
    <property type="project" value="UniProtKB-UniRule"/>
</dbReference>
<dbReference type="GeneID" id="4705711"/>
<dbReference type="Proteomes" id="UP000006701">
    <property type="component" value="Unassembled WGS sequence"/>
</dbReference>
<dbReference type="EMBL" id="DS027050">
    <property type="protein sequence ID" value="EAW12129.1"/>
    <property type="molecule type" value="Genomic_DNA"/>
</dbReference>
<gene>
    <name evidence="19" type="ORF">ACLA_060890</name>
</gene>
<evidence type="ECO:0000313" key="19">
    <source>
        <dbReference type="EMBL" id="EAW12129.1"/>
    </source>
</evidence>
<dbReference type="PANTHER" id="PTHR33353:SF36">
    <property type="entry name" value="ENDO-BETA-1,4-GLUCANASE D"/>
    <property type="match status" value="1"/>
</dbReference>
<dbReference type="AlphaFoldDB" id="A1CC72"/>
<dbReference type="STRING" id="344612.A1CC72"/>
<dbReference type="SUPFAM" id="SSF57180">
    <property type="entry name" value="Cellulose-binding domain"/>
    <property type="match status" value="1"/>
</dbReference>